<evidence type="ECO:0000313" key="1">
    <source>
        <dbReference type="EMBL" id="KAF6435729.1"/>
    </source>
</evidence>
<comment type="caution">
    <text evidence="1">The sequence shown here is derived from an EMBL/GenBank/DDBJ whole genome shotgun (WGS) entry which is preliminary data.</text>
</comment>
<gene>
    <name evidence="1" type="ORF">HJG63_012475</name>
</gene>
<organism evidence="1 2">
    <name type="scientific">Rousettus aegyptiacus</name>
    <name type="common">Egyptian fruit bat</name>
    <name type="synonym">Pteropus aegyptiacus</name>
    <dbReference type="NCBI Taxonomy" id="9407"/>
    <lineage>
        <taxon>Eukaryota</taxon>
        <taxon>Metazoa</taxon>
        <taxon>Chordata</taxon>
        <taxon>Craniata</taxon>
        <taxon>Vertebrata</taxon>
        <taxon>Euteleostomi</taxon>
        <taxon>Mammalia</taxon>
        <taxon>Eutheria</taxon>
        <taxon>Laurasiatheria</taxon>
        <taxon>Chiroptera</taxon>
        <taxon>Yinpterochiroptera</taxon>
        <taxon>Pteropodoidea</taxon>
        <taxon>Pteropodidae</taxon>
        <taxon>Rousettinae</taxon>
        <taxon>Rousettus</taxon>
    </lineage>
</organism>
<dbReference type="Proteomes" id="UP000593571">
    <property type="component" value="Unassembled WGS sequence"/>
</dbReference>
<name>A0A7J8EKP7_ROUAE</name>
<keyword evidence="2" id="KW-1185">Reference proteome</keyword>
<sequence length="146" mass="16540">MGVLRPPLSLTGCVWLPPELPLSFTHSRVTKSSQMADEQRKMPVIFFVCSCSLLSQHSQTGWGNEAFVLSSRLSVIPLCKWPFRQIPRFSYISTLSLSSPRCCLGVWERRIELMPVLLTLYCAYRSPGESVKMQMLTQQIWGGAQD</sequence>
<evidence type="ECO:0000313" key="2">
    <source>
        <dbReference type="Proteomes" id="UP000593571"/>
    </source>
</evidence>
<reference evidence="1 2" key="1">
    <citation type="journal article" date="2020" name="Nature">
        <title>Six reference-quality genomes reveal evolution of bat adaptations.</title>
        <authorList>
            <person name="Jebb D."/>
            <person name="Huang Z."/>
            <person name="Pippel M."/>
            <person name="Hughes G.M."/>
            <person name="Lavrichenko K."/>
            <person name="Devanna P."/>
            <person name="Winkler S."/>
            <person name="Jermiin L.S."/>
            <person name="Skirmuntt E.C."/>
            <person name="Katzourakis A."/>
            <person name="Burkitt-Gray L."/>
            <person name="Ray D.A."/>
            <person name="Sullivan K.A.M."/>
            <person name="Roscito J.G."/>
            <person name="Kirilenko B.M."/>
            <person name="Davalos L.M."/>
            <person name="Corthals A.P."/>
            <person name="Power M.L."/>
            <person name="Jones G."/>
            <person name="Ransome R.D."/>
            <person name="Dechmann D.K.N."/>
            <person name="Locatelli A.G."/>
            <person name="Puechmaille S.J."/>
            <person name="Fedrigo O."/>
            <person name="Jarvis E.D."/>
            <person name="Hiller M."/>
            <person name="Vernes S.C."/>
            <person name="Myers E.W."/>
            <person name="Teeling E.C."/>
        </authorList>
    </citation>
    <scope>NUCLEOTIDE SEQUENCE [LARGE SCALE GENOMIC DNA]</scope>
    <source>
        <strain evidence="1">MRouAeg1</strain>
        <tissue evidence="1">Muscle</tissue>
    </source>
</reference>
<accession>A0A7J8EKP7</accession>
<dbReference type="AlphaFoldDB" id="A0A7J8EKP7"/>
<proteinExistence type="predicted"/>
<protein>
    <submittedName>
        <fullName evidence="1">Uncharacterized protein</fullName>
    </submittedName>
</protein>
<dbReference type="EMBL" id="JACASE010000009">
    <property type="protein sequence ID" value="KAF6435729.1"/>
    <property type="molecule type" value="Genomic_DNA"/>
</dbReference>